<dbReference type="InterPro" id="IPR002938">
    <property type="entry name" value="FAD-bd"/>
</dbReference>
<evidence type="ECO:0000313" key="9">
    <source>
        <dbReference type="EMBL" id="VUC27376.1"/>
    </source>
</evidence>
<evidence type="ECO:0000256" key="2">
    <source>
        <dbReference type="ARBA" id="ARBA00007992"/>
    </source>
</evidence>
<comment type="similarity">
    <text evidence="2">Belongs to the paxM FAD-dependent monooxygenase family.</text>
</comment>
<dbReference type="InterPro" id="IPR003953">
    <property type="entry name" value="FAD-dep_OxRdtase_2_FAD-bd"/>
</dbReference>
<evidence type="ECO:0000313" key="10">
    <source>
        <dbReference type="Proteomes" id="UP000766486"/>
    </source>
</evidence>
<evidence type="ECO:0000259" key="8">
    <source>
        <dbReference type="Pfam" id="PF01494"/>
    </source>
</evidence>
<dbReference type="InterPro" id="IPR050493">
    <property type="entry name" value="FAD-dep_Monooxygenase_BioMet"/>
</dbReference>
<keyword evidence="5" id="KW-0560">Oxidoreductase</keyword>
<dbReference type="Proteomes" id="UP000766486">
    <property type="component" value="Unassembled WGS sequence"/>
</dbReference>
<name>A0ABY6U8D7_BIOOC</name>
<proteinExistence type="inferred from homology"/>
<evidence type="ECO:0000256" key="5">
    <source>
        <dbReference type="ARBA" id="ARBA00023002"/>
    </source>
</evidence>
<organism evidence="9 10">
    <name type="scientific">Bionectria ochroleuca</name>
    <name type="common">Gliocladium roseum</name>
    <dbReference type="NCBI Taxonomy" id="29856"/>
    <lineage>
        <taxon>Eukaryota</taxon>
        <taxon>Fungi</taxon>
        <taxon>Dikarya</taxon>
        <taxon>Ascomycota</taxon>
        <taxon>Pezizomycotina</taxon>
        <taxon>Sordariomycetes</taxon>
        <taxon>Hypocreomycetidae</taxon>
        <taxon>Hypocreales</taxon>
        <taxon>Bionectriaceae</taxon>
        <taxon>Clonostachys</taxon>
    </lineage>
</organism>
<keyword evidence="4" id="KW-0274">FAD</keyword>
<feature type="domain" description="FAD-binding" evidence="8">
    <location>
        <begin position="293"/>
        <end position="344"/>
    </location>
</feature>
<keyword evidence="6" id="KW-0503">Monooxygenase</keyword>
<dbReference type="PANTHER" id="PTHR13789">
    <property type="entry name" value="MONOOXYGENASE"/>
    <property type="match status" value="1"/>
</dbReference>
<keyword evidence="10" id="KW-1185">Reference proteome</keyword>
<dbReference type="Pfam" id="PF01494">
    <property type="entry name" value="FAD_binding_3"/>
    <property type="match status" value="1"/>
</dbReference>
<evidence type="ECO:0008006" key="11">
    <source>
        <dbReference type="Google" id="ProtNLM"/>
    </source>
</evidence>
<dbReference type="EMBL" id="CABFNS010000767">
    <property type="protein sequence ID" value="VUC27376.1"/>
    <property type="molecule type" value="Genomic_DNA"/>
</dbReference>
<reference evidence="9 10" key="1">
    <citation type="submission" date="2019-06" db="EMBL/GenBank/DDBJ databases">
        <authorList>
            <person name="Broberg M."/>
        </authorList>
    </citation>
    <scope>NUCLEOTIDE SEQUENCE [LARGE SCALE GENOMIC DNA]</scope>
</reference>
<dbReference type="SUPFAM" id="SSF51905">
    <property type="entry name" value="FAD/NAD(P)-binding domain"/>
    <property type="match status" value="1"/>
</dbReference>
<comment type="cofactor">
    <cofactor evidence="1">
        <name>FAD</name>
        <dbReference type="ChEBI" id="CHEBI:57692"/>
    </cofactor>
</comment>
<dbReference type="Pfam" id="PF00890">
    <property type="entry name" value="FAD_binding_2"/>
    <property type="match status" value="1"/>
</dbReference>
<evidence type="ECO:0000256" key="6">
    <source>
        <dbReference type="ARBA" id="ARBA00023033"/>
    </source>
</evidence>
<comment type="caution">
    <text evidence="9">The sequence shown here is derived from an EMBL/GenBank/DDBJ whole genome shotgun (WGS) entry which is preliminary data.</text>
</comment>
<dbReference type="Gene3D" id="3.50.50.60">
    <property type="entry name" value="FAD/NAD(P)-binding domain"/>
    <property type="match status" value="1"/>
</dbReference>
<accession>A0ABY6U8D7</accession>
<dbReference type="PANTHER" id="PTHR13789:SF315">
    <property type="entry name" value="FAD-DEPENDENT MONOOXYGENASE MDPD"/>
    <property type="match status" value="1"/>
</dbReference>
<dbReference type="InterPro" id="IPR036188">
    <property type="entry name" value="FAD/NAD-bd_sf"/>
</dbReference>
<evidence type="ECO:0000256" key="1">
    <source>
        <dbReference type="ARBA" id="ARBA00001974"/>
    </source>
</evidence>
<dbReference type="PRINTS" id="PR00420">
    <property type="entry name" value="RNGMNOXGNASE"/>
</dbReference>
<evidence type="ECO:0000256" key="3">
    <source>
        <dbReference type="ARBA" id="ARBA00022630"/>
    </source>
</evidence>
<protein>
    <recommendedName>
        <fullName evidence="11">FAD-binding domain-containing protein</fullName>
    </recommendedName>
</protein>
<gene>
    <name evidence="9" type="ORF">CLO192961_LOCUS208489</name>
</gene>
<evidence type="ECO:0000256" key="4">
    <source>
        <dbReference type="ARBA" id="ARBA00022827"/>
    </source>
</evidence>
<feature type="domain" description="FAD-dependent oxidoreductase 2 FAD-binding" evidence="7">
    <location>
        <begin position="18"/>
        <end position="51"/>
    </location>
</feature>
<evidence type="ECO:0000259" key="7">
    <source>
        <dbReference type="Pfam" id="PF00890"/>
    </source>
</evidence>
<keyword evidence="3" id="KW-0285">Flavoprotein</keyword>
<sequence length="465" mass="51133">MATIVDGVKRLQENGIKVIVIGAGVAGLQAALECWRKGCNVVVIEKDEKLSSIGDFFTIGPSGSTTVKDFPSMHSDYHKCVYDCSMDLYTPSGTEIFSMSPEWKEYSGKGVAPDVDISFLKRRSEYARMQVDQAERLHIPIHWADKFGVEVTTASGKKFDGDLYIGASGIGSTVPGFDFGSQVAVQDSGYAIARVAFPRTAVPEGSLASELVRAADSRPRFRTYIGNNIHLILYLTPNWLGFAFTHPDLNSAKESWGDLKDPSTLIHFLEEANASWDPAVLDFVRAAPSGVVDWKLRWRDGAEQWTSSNGRLVLMGDAAHAFFPTSGNDATQGIEDAVSLAECLSIGGKDGVVQATKVHNKLRFERVNILQLLGFVNREELHNADVEAIMADKTKAKIGYFTLGSWSWNHDPEAKCLAHLTDGKPFQYTNVPPGHAYQPWTLESENKRLKDGAKSDLKSNGYWGM</sequence>